<evidence type="ECO:0000313" key="2">
    <source>
        <dbReference type="EMBL" id="KAF5391568.1"/>
    </source>
</evidence>
<organism evidence="2 3">
    <name type="scientific">Collybiopsis confluens</name>
    <dbReference type="NCBI Taxonomy" id="2823264"/>
    <lineage>
        <taxon>Eukaryota</taxon>
        <taxon>Fungi</taxon>
        <taxon>Dikarya</taxon>
        <taxon>Basidiomycota</taxon>
        <taxon>Agaricomycotina</taxon>
        <taxon>Agaricomycetes</taxon>
        <taxon>Agaricomycetidae</taxon>
        <taxon>Agaricales</taxon>
        <taxon>Marasmiineae</taxon>
        <taxon>Omphalotaceae</taxon>
        <taxon>Collybiopsis</taxon>
    </lineage>
</organism>
<sequence>MNHTLEFGSSGIVLSSAENKSLAVIFDNFEDAMKHPAVQEIISTIESEVSGTNANLNGLTVFQMIWSKVREENTHYHFSREVYNAKKAYLENTRVLARLVKVFNNRRKQRRTQSSRVQSSSTYLTGNSGTPTPMMSPRTHSYPAAENLNGSNGNFSSVHSYSANLGTPAPMISPRTYSRSAEYHVSNVNSSSYYPLTAHSQAPAIPSHQQTQYAHGSSNTGYLGHPSPLPEASYDVCPSQQYNAYPDYPSSSTSYPSQYPYHVASASYYPQQSHYPDGNQFADASYNNYSTHLSQNYQFSDYDNHNAYYGSGGYPNHYQGA</sequence>
<feature type="region of interest" description="Disordered" evidence="1">
    <location>
        <begin position="205"/>
        <end position="227"/>
    </location>
</feature>
<feature type="compositionally biased region" description="Polar residues" evidence="1">
    <location>
        <begin position="207"/>
        <end position="221"/>
    </location>
</feature>
<name>A0A8H5MF01_9AGAR</name>
<feature type="compositionally biased region" description="Polar residues" evidence="1">
    <location>
        <begin position="122"/>
        <end position="133"/>
    </location>
</feature>
<evidence type="ECO:0000256" key="1">
    <source>
        <dbReference type="SAM" id="MobiDB-lite"/>
    </source>
</evidence>
<accession>A0A8H5MF01</accession>
<dbReference type="Proteomes" id="UP000518752">
    <property type="component" value="Unassembled WGS sequence"/>
</dbReference>
<comment type="caution">
    <text evidence="2">The sequence shown here is derived from an EMBL/GenBank/DDBJ whole genome shotgun (WGS) entry which is preliminary data.</text>
</comment>
<keyword evidence="3" id="KW-1185">Reference proteome</keyword>
<gene>
    <name evidence="2" type="ORF">D9757_002382</name>
</gene>
<proteinExistence type="predicted"/>
<dbReference type="AlphaFoldDB" id="A0A8H5MF01"/>
<dbReference type="EMBL" id="JAACJN010000009">
    <property type="protein sequence ID" value="KAF5391568.1"/>
    <property type="molecule type" value="Genomic_DNA"/>
</dbReference>
<evidence type="ECO:0000313" key="3">
    <source>
        <dbReference type="Proteomes" id="UP000518752"/>
    </source>
</evidence>
<protein>
    <submittedName>
        <fullName evidence="2">Uncharacterized protein</fullName>
    </submittedName>
</protein>
<feature type="region of interest" description="Disordered" evidence="1">
    <location>
        <begin position="106"/>
        <end position="148"/>
    </location>
</feature>
<reference evidence="2 3" key="1">
    <citation type="journal article" date="2020" name="ISME J.">
        <title>Uncovering the hidden diversity of litter-decomposition mechanisms in mushroom-forming fungi.</title>
        <authorList>
            <person name="Floudas D."/>
            <person name="Bentzer J."/>
            <person name="Ahren D."/>
            <person name="Johansson T."/>
            <person name="Persson P."/>
            <person name="Tunlid A."/>
        </authorList>
    </citation>
    <scope>NUCLEOTIDE SEQUENCE [LARGE SCALE GENOMIC DNA]</scope>
    <source>
        <strain evidence="2 3">CBS 406.79</strain>
    </source>
</reference>